<accession>A0A835IKY6</accession>
<comment type="caution">
    <text evidence="6">The sequence shown here is derived from an EMBL/GenBank/DDBJ whole genome shotgun (WGS) entry which is preliminary data.</text>
</comment>
<comment type="subcellular location">
    <subcellularLocation>
        <location evidence="1">Nucleus</location>
    </subcellularLocation>
</comment>
<dbReference type="EMBL" id="JADFTS010000002">
    <property type="protein sequence ID" value="KAF9619740.1"/>
    <property type="molecule type" value="Genomic_DNA"/>
</dbReference>
<proteinExistence type="predicted"/>
<dbReference type="InterPro" id="IPR044567">
    <property type="entry name" value="CLSY/DRD1"/>
</dbReference>
<organism evidence="6 7">
    <name type="scientific">Coptis chinensis</name>
    <dbReference type="NCBI Taxonomy" id="261450"/>
    <lineage>
        <taxon>Eukaryota</taxon>
        <taxon>Viridiplantae</taxon>
        <taxon>Streptophyta</taxon>
        <taxon>Embryophyta</taxon>
        <taxon>Tracheophyta</taxon>
        <taxon>Spermatophyta</taxon>
        <taxon>Magnoliopsida</taxon>
        <taxon>Ranunculales</taxon>
        <taxon>Ranunculaceae</taxon>
        <taxon>Coptidoideae</taxon>
        <taxon>Coptis</taxon>
    </lineage>
</organism>
<reference evidence="6 7" key="1">
    <citation type="submission" date="2020-10" db="EMBL/GenBank/DDBJ databases">
        <title>The Coptis chinensis genome and diversification of protoberbering-type alkaloids.</title>
        <authorList>
            <person name="Wang B."/>
            <person name="Shu S."/>
            <person name="Song C."/>
            <person name="Liu Y."/>
        </authorList>
    </citation>
    <scope>NUCLEOTIDE SEQUENCE [LARGE SCALE GENOMIC DNA]</scope>
    <source>
        <strain evidence="6">HL-2020</strain>
        <tissue evidence="6">Leaf</tissue>
    </source>
</reference>
<dbReference type="GO" id="GO:0005524">
    <property type="term" value="F:ATP binding"/>
    <property type="evidence" value="ECO:0007669"/>
    <property type="project" value="UniProtKB-KW"/>
</dbReference>
<evidence type="ECO:0000256" key="5">
    <source>
        <dbReference type="ARBA" id="ARBA00023242"/>
    </source>
</evidence>
<dbReference type="GO" id="GO:0005634">
    <property type="term" value="C:nucleus"/>
    <property type="evidence" value="ECO:0007669"/>
    <property type="project" value="UniProtKB-SubCell"/>
</dbReference>
<evidence type="ECO:0000256" key="1">
    <source>
        <dbReference type="ARBA" id="ARBA00004123"/>
    </source>
</evidence>
<evidence type="ECO:0000256" key="3">
    <source>
        <dbReference type="ARBA" id="ARBA00022806"/>
    </source>
</evidence>
<dbReference type="Gene3D" id="1.20.1530.20">
    <property type="match status" value="1"/>
</dbReference>
<name>A0A835IKY6_9MAGN</name>
<dbReference type="InterPro" id="IPR038770">
    <property type="entry name" value="Na+/solute_symporter_sf"/>
</dbReference>
<keyword evidence="3" id="KW-0378">Hydrolase</keyword>
<evidence type="ECO:0000313" key="6">
    <source>
        <dbReference type="EMBL" id="KAF9619740.1"/>
    </source>
</evidence>
<gene>
    <name evidence="6" type="ORF">IFM89_009082</name>
</gene>
<keyword evidence="5" id="KW-0539">Nucleus</keyword>
<evidence type="ECO:0000313" key="7">
    <source>
        <dbReference type="Proteomes" id="UP000631114"/>
    </source>
</evidence>
<dbReference type="GO" id="GO:0004386">
    <property type="term" value="F:helicase activity"/>
    <property type="evidence" value="ECO:0007669"/>
    <property type="project" value="UniProtKB-KW"/>
</dbReference>
<dbReference type="Proteomes" id="UP000631114">
    <property type="component" value="Unassembled WGS sequence"/>
</dbReference>
<evidence type="ECO:0000256" key="4">
    <source>
        <dbReference type="ARBA" id="ARBA00022840"/>
    </source>
</evidence>
<dbReference type="GO" id="GO:0016020">
    <property type="term" value="C:membrane"/>
    <property type="evidence" value="ECO:0007669"/>
    <property type="project" value="UniProtKB-SubCell"/>
</dbReference>
<keyword evidence="7" id="KW-1185">Reference proteome</keyword>
<protein>
    <submittedName>
        <fullName evidence="6">Uncharacterized protein</fullName>
    </submittedName>
</protein>
<sequence length="590" mass="65841">MVLFVSVAMLRNMSEGANWTGQPRATSRESIKAVMELPRLQAENLVLERGENKEVLKISDERNLSCNFCKLKISIIVPLPFGKPHTSLGEVKKSIYGTIALICGASLSEGVFVGFLLSMSSTAVVLKFWVDKNSNSALHGQVTIGTLIFQGVVSMAKLAQAIVQLYDYRKVYLVGRHGPVQAACIAKELREYYSSRSLCEIKTGNFTFIKPIPPCRNVLADVFPIPRDVFGLEDLIGVLSYEVTMFACLGDNYQKQRKAFSVSFCRKEQMQKKSCKLWLKGKAFTLEIPLCLCFDPSTLFFVNCKMRRVSAKRTFPRGCGLKCKWFFDEVMNDGGVDNLNAGEGEMVQSLDYANQFLEDRREYAPQVNVQLSDASVGNGSVEKSDVEEGETVEVDSCNRFEKFDAKLRGEGVSIGLVCEMIVKKEGEPDSGKQSGRSLWSGVLEIGDFEPKMSDLSKNLTDTKLLESMRGSNLPRLKGYPNVSPGPKRKSCLVVPGMHLRFTRSFGTLLNKMAARVNDEKLDKLLMKLDVRDGVKAKFFVNILGLCESSGEKLLVLCKYLLPMKFLERLVVRTKGWRVGKEIFMISSCVS</sequence>
<evidence type="ECO:0000256" key="2">
    <source>
        <dbReference type="ARBA" id="ARBA00022741"/>
    </source>
</evidence>
<keyword evidence="3" id="KW-0347">Helicase</keyword>
<dbReference type="PANTHER" id="PTHR45821:SF1">
    <property type="entry name" value="ATP-DEPENDENT HELICASE FAMILY PROTEIN-RELATED"/>
    <property type="match status" value="1"/>
</dbReference>
<dbReference type="AlphaFoldDB" id="A0A835IKY6"/>
<keyword evidence="4" id="KW-0067">ATP-binding</keyword>
<keyword evidence="2" id="KW-0547">Nucleotide-binding</keyword>
<dbReference type="PANTHER" id="PTHR45821">
    <property type="entry name" value="SNF2 DOMAIN-CONTAINING PROTEIN CLASSY 2-RELATED"/>
    <property type="match status" value="1"/>
</dbReference>
<dbReference type="GO" id="GO:0080188">
    <property type="term" value="P:gene silencing by siRNA-directed DNA methylation"/>
    <property type="evidence" value="ECO:0007669"/>
    <property type="project" value="InterPro"/>
</dbReference>
<dbReference type="OrthoDB" id="70874at2759"/>